<accession>A0A4Y8Q986</accession>
<organism evidence="1 2">
    <name type="scientific">Paenibacillus athensensis</name>
    <dbReference type="NCBI Taxonomy" id="1967502"/>
    <lineage>
        <taxon>Bacteria</taxon>
        <taxon>Bacillati</taxon>
        <taxon>Bacillota</taxon>
        <taxon>Bacilli</taxon>
        <taxon>Bacillales</taxon>
        <taxon>Paenibacillaceae</taxon>
        <taxon>Paenibacillus</taxon>
    </lineage>
</organism>
<protein>
    <submittedName>
        <fullName evidence="1">Uncharacterized protein</fullName>
    </submittedName>
</protein>
<evidence type="ECO:0000313" key="2">
    <source>
        <dbReference type="Proteomes" id="UP000298246"/>
    </source>
</evidence>
<sequence length="161" mass="16251">MGGNVVNVYAKTDDVKPLATATVAATATSATLSIAQLGADGGKVYISVLALGKTVSDKLEVSFDKEPQTGAPEASNIVIANNKVGKPDTIKVSGLGAGDVVKVYKSGTTTLLGTATVVSGKTDVTLSITQLGTTSGAVDVTITSKDKRESAKTNQTYTAEA</sequence>
<name>A0A4Y8Q986_9BACL</name>
<keyword evidence="2" id="KW-1185">Reference proteome</keyword>
<gene>
    <name evidence="1" type="ORF">B5M42_04175</name>
</gene>
<reference evidence="1 2" key="1">
    <citation type="submission" date="2017-03" db="EMBL/GenBank/DDBJ databases">
        <title>Isolation of Levoglucosan Utilizing Bacteria.</title>
        <authorList>
            <person name="Arya A.S."/>
        </authorList>
    </citation>
    <scope>NUCLEOTIDE SEQUENCE [LARGE SCALE GENOMIC DNA]</scope>
    <source>
        <strain evidence="1 2">MEC069</strain>
    </source>
</reference>
<dbReference type="Proteomes" id="UP000298246">
    <property type="component" value="Unassembled WGS sequence"/>
</dbReference>
<comment type="caution">
    <text evidence="1">The sequence shown here is derived from an EMBL/GenBank/DDBJ whole genome shotgun (WGS) entry which is preliminary data.</text>
</comment>
<evidence type="ECO:0000313" key="1">
    <source>
        <dbReference type="EMBL" id="TFE91023.1"/>
    </source>
</evidence>
<proteinExistence type="predicted"/>
<dbReference type="AlphaFoldDB" id="A0A4Y8Q986"/>
<dbReference type="EMBL" id="MYFO01000003">
    <property type="protein sequence ID" value="TFE91023.1"/>
    <property type="molecule type" value="Genomic_DNA"/>
</dbReference>